<dbReference type="Proteomes" id="UP001620461">
    <property type="component" value="Unassembled WGS sequence"/>
</dbReference>
<reference evidence="3 4" key="1">
    <citation type="submission" date="2020-10" db="EMBL/GenBank/DDBJ databases">
        <title>Phylogeny of dyella-like bacteria.</title>
        <authorList>
            <person name="Fu J."/>
        </authorList>
    </citation>
    <scope>NUCLEOTIDE SEQUENCE [LARGE SCALE GENOMIC DNA]</scope>
    <source>
        <strain evidence="3 4">JP1</strain>
    </source>
</reference>
<feature type="signal peptide" evidence="1">
    <location>
        <begin position="1"/>
        <end position="23"/>
    </location>
</feature>
<feature type="domain" description="Glycoside hydrolase 123-like N-terminal" evidence="2">
    <location>
        <begin position="31"/>
        <end position="998"/>
    </location>
</feature>
<sequence>MDKQFVPCMLALATLSCATSLWAQTEPVPLRWNADRLGNHRYSVQVDAPATAVRVVLPWRRRDVHPEQVAAIVIGPDGQVVNNVVRVHIDQADGELAFEAKQTGVYAIYYQPYVTGGHPNYPTVTYPTPANTADAQWLRRSGAADPGRERTLPEAHVLGYQAVDDFDAYTDMERTATPQERQALLAAHPGAPWLLFPETREHPVRMFQQIPERWAQRGAGGTFADSALRGEYLSFQVGIWTARAAIHHVQVSFADLHGPGGATIPSSAMTCFNLGGIDYAGQPFTTHVDIAQDRVQPLWMGVDIPTTAKPGVYHGVVTIGADGIPAQQVPLTITVGAAQAVAHGDDDPFKLTRLRWLNSTLAQDDSLVKPFTAITVHGATLGLLGRDLTLASSGLPRQIDSRFDERMTGFANKPMPLLAAPMQLLVQDGSGTHALHAPETPSVHSDGPAKVHWQVDGRAGPLHAAVDASLEADGTLTYSIALTATQPTSLDDIRLEIPLRDSVAQYELGLGRTGDHAPADFNWRWNVENNQDGAWIGAVNGGLEFHLRDEHYRRPLNTNFYHQQPLVMPSSWDNDGHGGVTFKRDDARYLVQAFSGPRRMQAGQTLHYDMVMRVTPFKTIKPAEHFAERYFHAYGDLDAIKAQGANVVNIHHATPINPWINYPFLEPAKMRAYVDAAHQRGMQVKIYDTIRELSDRAPELPMLESLGHEIISGGKGGGFSWLQEHLDGDYIAAWHVPENRDAAVIDAGQSRWHNYYVEGLDWLARNIGIDGLYLDDVAYDRTTMKRVRKVLQARRPHPLIDLHSANQFNPRDGYINSTLLYMELFPYIDHLWFGEEFDYQHTSPAYWLTEISGIPYGLMGEMLQGGGNPWRGMVFGMTNRLPWTGGDPRELWKQWDAFGIEQADMIGWWVHDTPVKTGRDDVLATSYVRHGKTLIALASWAPAKTQLRLHIDWNALGIQPRAATLRAPAIAGFQPAAVFKPDDAIPVEPGKGWLLILQ</sequence>
<gene>
    <name evidence="3" type="ORF">ISP15_07410</name>
</gene>
<dbReference type="RefSeq" id="WP_404546579.1">
    <property type="nucleotide sequence ID" value="NZ_JADIKJ010000007.1"/>
</dbReference>
<organism evidence="3 4">
    <name type="scientific">Dyella jejuensis</name>
    <dbReference type="NCBI Taxonomy" id="1432009"/>
    <lineage>
        <taxon>Bacteria</taxon>
        <taxon>Pseudomonadati</taxon>
        <taxon>Pseudomonadota</taxon>
        <taxon>Gammaproteobacteria</taxon>
        <taxon>Lysobacterales</taxon>
        <taxon>Rhodanobacteraceae</taxon>
        <taxon>Dyella</taxon>
    </lineage>
</organism>
<evidence type="ECO:0000313" key="4">
    <source>
        <dbReference type="Proteomes" id="UP001620461"/>
    </source>
</evidence>
<dbReference type="Pfam" id="PF19543">
    <property type="entry name" value="GH123_N"/>
    <property type="match status" value="1"/>
</dbReference>
<dbReference type="InterPro" id="IPR045711">
    <property type="entry name" value="GH123-like_N"/>
</dbReference>
<comment type="caution">
    <text evidence="3">The sequence shown here is derived from an EMBL/GenBank/DDBJ whole genome shotgun (WGS) entry which is preliminary data.</text>
</comment>
<keyword evidence="4" id="KW-1185">Reference proteome</keyword>
<name>A0ABW8JI44_9GAMM</name>
<proteinExistence type="predicted"/>
<feature type="chain" id="PRO_5045616973" description="Glycoside hydrolase 123-like N-terminal domain-containing protein" evidence="1">
    <location>
        <begin position="24"/>
        <end position="998"/>
    </location>
</feature>
<protein>
    <recommendedName>
        <fullName evidence="2">Glycoside hydrolase 123-like N-terminal domain-containing protein</fullName>
    </recommendedName>
</protein>
<evidence type="ECO:0000313" key="3">
    <source>
        <dbReference type="EMBL" id="MFK2900159.1"/>
    </source>
</evidence>
<evidence type="ECO:0000259" key="2">
    <source>
        <dbReference type="Pfam" id="PF19543"/>
    </source>
</evidence>
<keyword evidence="1" id="KW-0732">Signal</keyword>
<evidence type="ECO:0000256" key="1">
    <source>
        <dbReference type="SAM" id="SignalP"/>
    </source>
</evidence>
<dbReference type="SUPFAM" id="SSF51445">
    <property type="entry name" value="(Trans)glycosidases"/>
    <property type="match status" value="1"/>
</dbReference>
<dbReference type="EMBL" id="JADIKJ010000007">
    <property type="protein sequence ID" value="MFK2900159.1"/>
    <property type="molecule type" value="Genomic_DNA"/>
</dbReference>
<accession>A0ABW8JI44</accession>
<dbReference type="InterPro" id="IPR017853">
    <property type="entry name" value="GH"/>
</dbReference>
<dbReference type="PROSITE" id="PS51257">
    <property type="entry name" value="PROKAR_LIPOPROTEIN"/>
    <property type="match status" value="1"/>
</dbReference>